<evidence type="ECO:0000256" key="1">
    <source>
        <dbReference type="SAM" id="MobiDB-lite"/>
    </source>
</evidence>
<dbReference type="Proteomes" id="UP000199754">
    <property type="component" value="Chromosome"/>
</dbReference>
<dbReference type="PANTHER" id="PTHR36505:SF1">
    <property type="entry name" value="BLR1072 PROTEIN"/>
    <property type="match status" value="1"/>
</dbReference>
<protein>
    <submittedName>
        <fullName evidence="4">PRC-barrel domain protein</fullName>
    </submittedName>
</protein>
<dbReference type="SUPFAM" id="SSF50346">
    <property type="entry name" value="PRC-barrel domain"/>
    <property type="match status" value="1"/>
</dbReference>
<evidence type="ECO:0000259" key="3">
    <source>
        <dbReference type="Pfam" id="PF05239"/>
    </source>
</evidence>
<evidence type="ECO:0000313" key="4">
    <source>
        <dbReference type="EMBL" id="ASM72489.1"/>
    </source>
</evidence>
<organism evidence="4 5">
    <name type="scientific">Pseudosulfitobacter pseudonitzschiae</name>
    <dbReference type="NCBI Taxonomy" id="1402135"/>
    <lineage>
        <taxon>Bacteria</taxon>
        <taxon>Pseudomonadati</taxon>
        <taxon>Pseudomonadota</taxon>
        <taxon>Alphaproteobacteria</taxon>
        <taxon>Rhodobacterales</taxon>
        <taxon>Roseobacteraceae</taxon>
        <taxon>Pseudosulfitobacter</taxon>
    </lineage>
</organism>
<dbReference type="PANTHER" id="PTHR36505">
    <property type="entry name" value="BLR1072 PROTEIN"/>
    <property type="match status" value="1"/>
</dbReference>
<dbReference type="AlphaFoldDB" id="A0A221K0I8"/>
<feature type="domain" description="PRC-barrel" evidence="3">
    <location>
        <begin position="44"/>
        <end position="116"/>
    </location>
</feature>
<feature type="signal peptide" evidence="2">
    <location>
        <begin position="1"/>
        <end position="16"/>
    </location>
</feature>
<evidence type="ECO:0000256" key="2">
    <source>
        <dbReference type="SAM" id="SignalP"/>
    </source>
</evidence>
<dbReference type="InterPro" id="IPR011033">
    <property type="entry name" value="PRC_barrel-like_sf"/>
</dbReference>
<dbReference type="Gene3D" id="2.30.30.240">
    <property type="entry name" value="PRC-barrel domain"/>
    <property type="match status" value="1"/>
</dbReference>
<sequence length="201" mass="20928">MVTTAVSALIASGAIAQITGTPSADPTTATEPAIAPKFSSISEMTVGNIIGKNVYDPNGDTIGDIDYIIDRDGGANVVVGVGGFLGLGEYTVTLPLEDLTFDAEQQMIKLDTTKEALKERPEIDETELESLPDDTQLGEFLASADTTEDAGTASEPATRDETSTDTPASDDATADTATKDADATVTDDTNSIEETKDKLSD</sequence>
<reference evidence="4 5" key="1">
    <citation type="submission" date="2017-07" db="EMBL/GenBank/DDBJ databases">
        <title>Genome Sequence of Sulfitobacter pseudonitzschiae Strain SMR1 Isolated from a culture of the Diatom Skeletonema marinoi.</title>
        <authorList>
            <person name="Topel M."/>
            <person name="Pinder M.I.M."/>
            <person name="Johansson O.N."/>
            <person name="Kourtchenko O."/>
            <person name="Godhe A."/>
            <person name="Clarke A.K."/>
        </authorList>
    </citation>
    <scope>NUCLEOTIDE SEQUENCE [LARGE SCALE GENOMIC DNA]</scope>
    <source>
        <strain evidence="4 5">SMR1</strain>
    </source>
</reference>
<dbReference type="KEGG" id="spse:SULPSESMR1_01676"/>
<proteinExistence type="predicted"/>
<feature type="compositionally biased region" description="Low complexity" evidence="1">
    <location>
        <begin position="164"/>
        <end position="176"/>
    </location>
</feature>
<accession>A0A221K0I8</accession>
<dbReference type="EMBL" id="CP022415">
    <property type="protein sequence ID" value="ASM72489.1"/>
    <property type="molecule type" value="Genomic_DNA"/>
</dbReference>
<gene>
    <name evidence="4" type="ORF">SULPSESMR1_01676</name>
</gene>
<feature type="region of interest" description="Disordered" evidence="1">
    <location>
        <begin position="128"/>
        <end position="201"/>
    </location>
</feature>
<name>A0A221K0I8_9RHOB</name>
<evidence type="ECO:0000313" key="5">
    <source>
        <dbReference type="Proteomes" id="UP000199754"/>
    </source>
</evidence>
<keyword evidence="5" id="KW-1185">Reference proteome</keyword>
<feature type="chain" id="PRO_5012872094" evidence="2">
    <location>
        <begin position="17"/>
        <end position="201"/>
    </location>
</feature>
<dbReference type="InterPro" id="IPR027275">
    <property type="entry name" value="PRC-brl_dom"/>
</dbReference>
<dbReference type="Pfam" id="PF05239">
    <property type="entry name" value="PRC"/>
    <property type="match status" value="1"/>
</dbReference>
<keyword evidence="2" id="KW-0732">Signal</keyword>